<evidence type="ECO:0008006" key="3">
    <source>
        <dbReference type="Google" id="ProtNLM"/>
    </source>
</evidence>
<sequence>MRSPDAAQRAAFAAWCAADPGSMRGLGPGSEE</sequence>
<dbReference type="EMBL" id="JAAVLX010000002">
    <property type="protein sequence ID" value="NOJ38838.1"/>
    <property type="molecule type" value="Genomic_DNA"/>
</dbReference>
<dbReference type="RefSeq" id="WP_171578134.1">
    <property type="nucleotide sequence ID" value="NZ_JAAVLX010000002.1"/>
</dbReference>
<keyword evidence="2" id="KW-1185">Reference proteome</keyword>
<dbReference type="AlphaFoldDB" id="A0A7Y4GN43"/>
<evidence type="ECO:0000313" key="1">
    <source>
        <dbReference type="EMBL" id="NOJ38838.1"/>
    </source>
</evidence>
<proteinExistence type="predicted"/>
<evidence type="ECO:0000313" key="2">
    <source>
        <dbReference type="Proteomes" id="UP000544122"/>
    </source>
</evidence>
<comment type="caution">
    <text evidence="1">The sequence shown here is derived from an EMBL/GenBank/DDBJ whole genome shotgun (WGS) entry which is preliminary data.</text>
</comment>
<organism evidence="1 2">
    <name type="scientific">Bradyrhizobium australiense</name>
    <dbReference type="NCBI Taxonomy" id="2721161"/>
    <lineage>
        <taxon>Bacteria</taxon>
        <taxon>Pseudomonadati</taxon>
        <taxon>Pseudomonadota</taxon>
        <taxon>Alphaproteobacteria</taxon>
        <taxon>Hyphomicrobiales</taxon>
        <taxon>Nitrobacteraceae</taxon>
        <taxon>Bradyrhizobium</taxon>
    </lineage>
</organism>
<protein>
    <recommendedName>
        <fullName evidence="3">DUF4880 domain-containing protein</fullName>
    </recommendedName>
</protein>
<accession>A0A7Y4GN43</accession>
<name>A0A7Y4GN43_9BRAD</name>
<dbReference type="Proteomes" id="UP000544122">
    <property type="component" value="Unassembled WGS sequence"/>
</dbReference>
<gene>
    <name evidence="1" type="ORF">HCN58_04290</name>
</gene>
<reference evidence="1 2" key="1">
    <citation type="submission" date="2020-03" db="EMBL/GenBank/DDBJ databases">
        <title>Bradyrhizobium diversity isolated from nodules of Indigofera sp.</title>
        <authorList>
            <person name="Klepa M."/>
            <person name="Helene L."/>
            <person name="Hungria M."/>
        </authorList>
    </citation>
    <scope>NUCLEOTIDE SEQUENCE [LARGE SCALE GENOMIC DNA]</scope>
    <source>
        <strain evidence="1 2">WSM 1791</strain>
    </source>
</reference>